<gene>
    <name evidence="1" type="ORF">HZY94_06580</name>
</gene>
<sequence>MVRLKKSTNLPHGGIIKTTITLWYDKVFVKSKEITLKLSRPSTKFKYITVSLDELKDYQSAVIVFELMYRHYSHLADKTGSDYARDIASKLLQMGLITRKEVDNV</sequence>
<comment type="caution">
    <text evidence="1">The sequence shown here is derived from an EMBL/GenBank/DDBJ whole genome shotgun (WGS) entry which is preliminary data.</text>
</comment>
<dbReference type="RefSeq" id="WP_179925529.1">
    <property type="nucleotide sequence ID" value="NZ_JACBXX010000138.1"/>
</dbReference>
<name>A0A7Z0S590_9STRE</name>
<dbReference type="EMBL" id="JACBXX010000138">
    <property type="protein sequence ID" value="NYS96842.1"/>
    <property type="molecule type" value="Genomic_DNA"/>
</dbReference>
<proteinExistence type="predicted"/>
<evidence type="ECO:0000313" key="1">
    <source>
        <dbReference type="EMBL" id="NYS96842.1"/>
    </source>
</evidence>
<protein>
    <submittedName>
        <fullName evidence="1">Uncharacterized protein</fullName>
    </submittedName>
</protein>
<reference evidence="1 2" key="1">
    <citation type="submission" date="2020-07" db="EMBL/GenBank/DDBJ databases">
        <title>MOT database genomes.</title>
        <authorList>
            <person name="Joseph S."/>
            <person name="Aduse-Opoku J."/>
            <person name="Hashim A."/>
            <person name="Wade W."/>
            <person name="Curtis M."/>
        </authorList>
    </citation>
    <scope>NUCLEOTIDE SEQUENCE [LARGE SCALE GENOMIC DNA]</scope>
    <source>
        <strain evidence="1 2">STR</strain>
    </source>
</reference>
<accession>A0A7Z0S590</accession>
<organism evidence="1 2">
    <name type="scientific">Streptococcus danieliae</name>
    <dbReference type="NCBI Taxonomy" id="747656"/>
    <lineage>
        <taxon>Bacteria</taxon>
        <taxon>Bacillati</taxon>
        <taxon>Bacillota</taxon>
        <taxon>Bacilli</taxon>
        <taxon>Lactobacillales</taxon>
        <taxon>Streptococcaceae</taxon>
        <taxon>Streptococcus</taxon>
    </lineage>
</organism>
<evidence type="ECO:0000313" key="2">
    <source>
        <dbReference type="Proteomes" id="UP000589521"/>
    </source>
</evidence>
<dbReference type="Proteomes" id="UP000589521">
    <property type="component" value="Unassembled WGS sequence"/>
</dbReference>
<dbReference type="AlphaFoldDB" id="A0A7Z0S590"/>